<evidence type="ECO:0000313" key="1">
    <source>
        <dbReference type="EMBL" id="PXX51956.1"/>
    </source>
</evidence>
<organism evidence="1 2">
    <name type="scientific">Hungatella effluvii</name>
    <dbReference type="NCBI Taxonomy" id="1096246"/>
    <lineage>
        <taxon>Bacteria</taxon>
        <taxon>Bacillati</taxon>
        <taxon>Bacillota</taxon>
        <taxon>Clostridia</taxon>
        <taxon>Lachnospirales</taxon>
        <taxon>Lachnospiraceae</taxon>
        <taxon>Hungatella</taxon>
    </lineage>
</organism>
<dbReference type="AlphaFoldDB" id="A0A2V3Y4R3"/>
<comment type="caution">
    <text evidence="1">The sequence shown here is derived from an EMBL/GenBank/DDBJ whole genome shotgun (WGS) entry which is preliminary data.</text>
</comment>
<accession>A0A2V3Y4R3</accession>
<gene>
    <name evidence="1" type="ORF">DFR60_10839</name>
</gene>
<proteinExistence type="predicted"/>
<evidence type="ECO:0000313" key="2">
    <source>
        <dbReference type="Proteomes" id="UP000248057"/>
    </source>
</evidence>
<keyword evidence="2" id="KW-1185">Reference proteome</keyword>
<protein>
    <submittedName>
        <fullName evidence="1">Uncharacterized protein</fullName>
    </submittedName>
</protein>
<dbReference type="GeneID" id="86062450"/>
<dbReference type="EMBL" id="QJKD01000008">
    <property type="protein sequence ID" value="PXX51956.1"/>
    <property type="molecule type" value="Genomic_DNA"/>
</dbReference>
<dbReference type="RefSeq" id="WP_110323780.1">
    <property type="nucleotide sequence ID" value="NZ_QJKD01000008.1"/>
</dbReference>
<name>A0A2V3Y4R3_9FIRM</name>
<dbReference type="Proteomes" id="UP000248057">
    <property type="component" value="Unassembled WGS sequence"/>
</dbReference>
<reference evidence="1 2" key="1">
    <citation type="submission" date="2018-05" db="EMBL/GenBank/DDBJ databases">
        <title>Genomic Encyclopedia of Type Strains, Phase IV (KMG-IV): sequencing the most valuable type-strain genomes for metagenomic binning, comparative biology and taxonomic classification.</title>
        <authorList>
            <person name="Goeker M."/>
        </authorList>
    </citation>
    <scope>NUCLEOTIDE SEQUENCE [LARGE SCALE GENOMIC DNA]</scope>
    <source>
        <strain evidence="1 2">DSM 24995</strain>
    </source>
</reference>
<sequence>MIGKACCNTCVSLKREQKEIKLGENRYYYGCCVHGLIRKAIVSDSGLEHQSCDEWEAGDEQKIENRAMAETLGKELQALHDLWKQIYALGGTDFNCPDGVELNLLRNRMISQRRRIRSCLLEADYPASYELEIPDMISSQYMARRAEIEAAAKRALQIYKENKDYQWLAEKNPELSEKERKKSDIYYALGYVEQLEKAIEQDDCVLMRSHEVPENGIEMLRTCRDKVTRLMKERNMVYIQMDKIKAIHAEDHPQIPGQMDIFSFIAS</sequence>